<dbReference type="AlphaFoldDB" id="A0A2W5H991"/>
<dbReference type="InterPro" id="IPR001872">
    <property type="entry name" value="Peptidase_A8"/>
</dbReference>
<comment type="caution">
    <text evidence="9">Lacks conserved residue(s) required for the propagation of feature annotation.</text>
</comment>
<evidence type="ECO:0000256" key="8">
    <source>
        <dbReference type="ARBA" id="ARBA00023136"/>
    </source>
</evidence>
<feature type="active site" evidence="9">
    <location>
        <position position="116"/>
    </location>
</feature>
<comment type="similarity">
    <text evidence="1 9 11">Belongs to the peptidase A8 family.</text>
</comment>
<keyword evidence="7 9" id="KW-1133">Transmembrane helix</keyword>
<evidence type="ECO:0000313" key="13">
    <source>
        <dbReference type="Proteomes" id="UP000249739"/>
    </source>
</evidence>
<dbReference type="GO" id="GO:0004190">
    <property type="term" value="F:aspartic-type endopeptidase activity"/>
    <property type="evidence" value="ECO:0007669"/>
    <property type="project" value="UniProtKB-UniRule"/>
</dbReference>
<dbReference type="Pfam" id="PF01252">
    <property type="entry name" value="Peptidase_A8"/>
    <property type="match status" value="1"/>
</dbReference>
<keyword evidence="2 9" id="KW-1003">Cell membrane</keyword>
<dbReference type="EMBL" id="QFOT01000120">
    <property type="protein sequence ID" value="PZP54646.1"/>
    <property type="molecule type" value="Genomic_DNA"/>
</dbReference>
<feature type="transmembrane region" description="Helical" evidence="9">
    <location>
        <begin position="123"/>
        <end position="147"/>
    </location>
</feature>
<dbReference type="PANTHER" id="PTHR33695">
    <property type="entry name" value="LIPOPROTEIN SIGNAL PEPTIDASE"/>
    <property type="match status" value="1"/>
</dbReference>
<evidence type="ECO:0000256" key="1">
    <source>
        <dbReference type="ARBA" id="ARBA00006139"/>
    </source>
</evidence>
<dbReference type="NCBIfam" id="TIGR00077">
    <property type="entry name" value="lspA"/>
    <property type="match status" value="1"/>
</dbReference>
<comment type="subcellular location">
    <subcellularLocation>
        <location evidence="9">Cell membrane</location>
        <topology evidence="9">Multi-pass membrane protein</topology>
    </subcellularLocation>
</comment>
<proteinExistence type="inferred from homology"/>
<keyword evidence="3 9" id="KW-0645">Protease</keyword>
<comment type="pathway">
    <text evidence="9">Protein modification; lipoprotein biosynthesis (signal peptide cleavage).</text>
</comment>
<feature type="transmembrane region" description="Helical" evidence="9">
    <location>
        <begin position="92"/>
        <end position="111"/>
    </location>
</feature>
<evidence type="ECO:0000256" key="3">
    <source>
        <dbReference type="ARBA" id="ARBA00022670"/>
    </source>
</evidence>
<keyword evidence="5 9" id="KW-0064">Aspartyl protease</keyword>
<comment type="caution">
    <text evidence="12">The sequence shown here is derived from an EMBL/GenBank/DDBJ whole genome shotgun (WGS) entry which is preliminary data.</text>
</comment>
<dbReference type="PRINTS" id="PR00781">
    <property type="entry name" value="LIPOSIGPTASE"/>
</dbReference>
<evidence type="ECO:0000256" key="9">
    <source>
        <dbReference type="HAMAP-Rule" id="MF_00161"/>
    </source>
</evidence>
<comment type="catalytic activity">
    <reaction evidence="9 10">
        <text>Release of signal peptides from bacterial membrane prolipoproteins. Hydrolyzes -Xaa-Yaa-Zaa-|-(S,diacylglyceryl)Cys-, in which Xaa is hydrophobic (preferably Leu), and Yaa (Ala or Ser) and Zaa (Gly or Ala) have small, neutral side chains.</text>
        <dbReference type="EC" id="3.4.23.36"/>
    </reaction>
</comment>
<keyword evidence="6 9" id="KW-0378">Hydrolase</keyword>
<name>A0A2W5H991_9BACT</name>
<evidence type="ECO:0000256" key="5">
    <source>
        <dbReference type="ARBA" id="ARBA00022750"/>
    </source>
</evidence>
<keyword evidence="8 9" id="KW-0472">Membrane</keyword>
<dbReference type="UniPathway" id="UPA00665"/>
<evidence type="ECO:0000256" key="6">
    <source>
        <dbReference type="ARBA" id="ARBA00022801"/>
    </source>
</evidence>
<reference evidence="12 13" key="1">
    <citation type="submission" date="2017-08" db="EMBL/GenBank/DDBJ databases">
        <title>Infants hospitalized years apart are colonized by the same room-sourced microbial strains.</title>
        <authorList>
            <person name="Brooks B."/>
            <person name="Olm M.R."/>
            <person name="Firek B.A."/>
            <person name="Baker R."/>
            <person name="Thomas B.C."/>
            <person name="Morowitz M.J."/>
            <person name="Banfield J.F."/>
        </authorList>
    </citation>
    <scope>NUCLEOTIDE SEQUENCE [LARGE SCALE GENOMIC DNA]</scope>
    <source>
        <strain evidence="12">S2_006_000_R2_64</strain>
    </source>
</reference>
<accession>A0A2W5H991</accession>
<evidence type="ECO:0000313" key="12">
    <source>
        <dbReference type="EMBL" id="PZP54646.1"/>
    </source>
</evidence>
<gene>
    <name evidence="9 12" type="primary">lspA</name>
    <name evidence="12" type="ORF">DI586_09270</name>
</gene>
<protein>
    <recommendedName>
        <fullName evidence="9">Lipoprotein signal peptidase</fullName>
        <ecNumber evidence="9">3.4.23.36</ecNumber>
    </recommendedName>
    <alternativeName>
        <fullName evidence="9">Prolipoprotein signal peptidase</fullName>
    </alternativeName>
    <alternativeName>
        <fullName evidence="9">Signal peptidase II</fullName>
        <shortName evidence="9">SPase II</shortName>
    </alternativeName>
</protein>
<feature type="transmembrane region" description="Helical" evidence="9">
    <location>
        <begin position="65"/>
        <end position="83"/>
    </location>
</feature>
<evidence type="ECO:0000256" key="7">
    <source>
        <dbReference type="ARBA" id="ARBA00022989"/>
    </source>
</evidence>
<dbReference type="Proteomes" id="UP000249739">
    <property type="component" value="Unassembled WGS sequence"/>
</dbReference>
<evidence type="ECO:0000256" key="10">
    <source>
        <dbReference type="RuleBase" id="RU000594"/>
    </source>
</evidence>
<dbReference type="EC" id="3.4.23.36" evidence="9"/>
<feature type="active site" evidence="9">
    <location>
        <position position="134"/>
    </location>
</feature>
<dbReference type="PANTHER" id="PTHR33695:SF1">
    <property type="entry name" value="LIPOPROTEIN SIGNAL PEPTIDASE"/>
    <property type="match status" value="1"/>
</dbReference>
<evidence type="ECO:0000256" key="2">
    <source>
        <dbReference type="ARBA" id="ARBA00022475"/>
    </source>
</evidence>
<keyword evidence="4 9" id="KW-0812">Transmembrane</keyword>
<comment type="function">
    <text evidence="9 10">This protein specifically catalyzes the removal of signal peptides from prolipoproteins.</text>
</comment>
<dbReference type="PROSITE" id="PS00855">
    <property type="entry name" value="SPASE_II"/>
    <property type="match status" value="1"/>
</dbReference>
<dbReference type="HAMAP" id="MF_00161">
    <property type="entry name" value="LspA"/>
    <property type="match status" value="1"/>
</dbReference>
<evidence type="ECO:0000256" key="4">
    <source>
        <dbReference type="ARBA" id="ARBA00022692"/>
    </source>
</evidence>
<evidence type="ECO:0000256" key="11">
    <source>
        <dbReference type="RuleBase" id="RU004181"/>
    </source>
</evidence>
<dbReference type="GO" id="GO:0005886">
    <property type="term" value="C:plasma membrane"/>
    <property type="evidence" value="ECO:0007669"/>
    <property type="project" value="UniProtKB-SubCell"/>
</dbReference>
<sequence>MTKPIIALAILAGAAADLIVKAWARAVLEPYATSQDFLPFLSLRLTFNKGVSFSMFSVDGNNEKFALLFFTALVTLAIAIWAFRTPHERERSALAAIVAGALGNLIDRAYFGNVTDFLSLHFGTLNLFVFNLADVWISLGVLALLFLQFKGDKREAN</sequence>
<organism evidence="12 13">
    <name type="scientific">Micavibrio aeruginosavorus</name>
    <dbReference type="NCBI Taxonomy" id="349221"/>
    <lineage>
        <taxon>Bacteria</taxon>
        <taxon>Pseudomonadati</taxon>
        <taxon>Bdellovibrionota</taxon>
        <taxon>Bdellovibrionia</taxon>
        <taxon>Bdellovibrionales</taxon>
        <taxon>Pseudobdellovibrionaceae</taxon>
        <taxon>Micavibrio</taxon>
    </lineage>
</organism>
<dbReference type="GO" id="GO:0006508">
    <property type="term" value="P:proteolysis"/>
    <property type="evidence" value="ECO:0007669"/>
    <property type="project" value="UniProtKB-KW"/>
</dbReference>